<evidence type="ECO:0000256" key="4">
    <source>
        <dbReference type="ARBA" id="ARBA00022723"/>
    </source>
</evidence>
<dbReference type="STRING" id="362257.SVTN_32675"/>
<feature type="region of interest" description="Disordered" evidence="10">
    <location>
        <begin position="1"/>
        <end position="26"/>
    </location>
</feature>
<dbReference type="InterPro" id="IPR005273">
    <property type="entry name" value="Ura-DNA_glyco_family4"/>
</dbReference>
<name>A0A0B5IJ21_9ACTN</name>
<keyword evidence="3" id="KW-0004">4Fe-4S</keyword>
<keyword evidence="6" id="KW-0378">Hydrolase</keyword>
<dbReference type="GO" id="GO:0006281">
    <property type="term" value="P:DNA repair"/>
    <property type="evidence" value="ECO:0007669"/>
    <property type="project" value="UniProtKB-KW"/>
</dbReference>
<dbReference type="PANTHER" id="PTHR33693:SF9">
    <property type="entry name" value="TYPE-4 URACIL-DNA GLYCOSYLASE"/>
    <property type="match status" value="1"/>
</dbReference>
<dbReference type="SMART" id="SM00986">
    <property type="entry name" value="UDG"/>
    <property type="match status" value="1"/>
</dbReference>
<evidence type="ECO:0000259" key="11">
    <source>
        <dbReference type="SMART" id="SM00986"/>
    </source>
</evidence>
<keyword evidence="7" id="KW-0408">Iron</keyword>
<dbReference type="GO" id="GO:0051539">
    <property type="term" value="F:4 iron, 4 sulfur cluster binding"/>
    <property type="evidence" value="ECO:0007669"/>
    <property type="project" value="UniProtKB-KW"/>
</dbReference>
<dbReference type="NCBIfam" id="TIGR03914">
    <property type="entry name" value="UDG_fam_dom"/>
    <property type="match status" value="1"/>
</dbReference>
<evidence type="ECO:0000256" key="1">
    <source>
        <dbReference type="ARBA" id="ARBA00006521"/>
    </source>
</evidence>
<dbReference type="CDD" id="cd10030">
    <property type="entry name" value="UDG-F4_TTUDGA_SPO1dp_like"/>
    <property type="match status" value="1"/>
</dbReference>
<keyword evidence="8" id="KW-0411">Iron-sulfur</keyword>
<organism evidence="12 13">
    <name type="scientific">Streptomyces vietnamensis</name>
    <dbReference type="NCBI Taxonomy" id="362257"/>
    <lineage>
        <taxon>Bacteria</taxon>
        <taxon>Bacillati</taxon>
        <taxon>Actinomycetota</taxon>
        <taxon>Actinomycetes</taxon>
        <taxon>Kitasatosporales</taxon>
        <taxon>Streptomycetaceae</taxon>
        <taxon>Streptomyces</taxon>
    </lineage>
</organism>
<keyword evidence="13" id="KW-1185">Reference proteome</keyword>
<dbReference type="SUPFAM" id="SSF52141">
    <property type="entry name" value="Uracil-DNA glycosylase-like"/>
    <property type="match status" value="1"/>
</dbReference>
<keyword evidence="9" id="KW-0234">DNA repair</keyword>
<proteinExistence type="inferred from homology"/>
<evidence type="ECO:0000256" key="9">
    <source>
        <dbReference type="ARBA" id="ARBA00023204"/>
    </source>
</evidence>
<evidence type="ECO:0000256" key="10">
    <source>
        <dbReference type="SAM" id="MobiDB-lite"/>
    </source>
</evidence>
<dbReference type="InterPro" id="IPR036895">
    <property type="entry name" value="Uracil-DNA_glycosylase-like_sf"/>
</dbReference>
<keyword evidence="5" id="KW-0227">DNA damage</keyword>
<evidence type="ECO:0000256" key="8">
    <source>
        <dbReference type="ARBA" id="ARBA00023014"/>
    </source>
</evidence>
<dbReference type="Proteomes" id="UP000031774">
    <property type="component" value="Chromosome"/>
</dbReference>
<dbReference type="GO" id="GO:0097506">
    <property type="term" value="F:deaminated base DNA N-glycosylase activity"/>
    <property type="evidence" value="ECO:0007669"/>
    <property type="project" value="UniProtKB-ARBA"/>
</dbReference>
<dbReference type="RefSeq" id="WP_041132317.1">
    <property type="nucleotide sequence ID" value="NZ_CP010407.1"/>
</dbReference>
<evidence type="ECO:0000256" key="7">
    <source>
        <dbReference type="ARBA" id="ARBA00023004"/>
    </source>
</evidence>
<evidence type="ECO:0000256" key="6">
    <source>
        <dbReference type="ARBA" id="ARBA00022801"/>
    </source>
</evidence>
<reference evidence="12 13" key="1">
    <citation type="submission" date="2014-12" db="EMBL/GenBank/DDBJ databases">
        <title>Complete genome sequence of Streptomyces vietnamensis strain GIMV4.0001, a genetic manipulable producer of the benzoisochromanequinone antibiotic granaticin.</title>
        <authorList>
            <person name="Deng M.R."/>
            <person name="Guo J."/>
            <person name="Ma L.Y."/>
            <person name="Feng G.D."/>
            <person name="Mo C.Y."/>
            <person name="Zhu H.H."/>
        </authorList>
    </citation>
    <scope>NUCLEOTIDE SEQUENCE [LARGE SCALE GENOMIC DNA]</scope>
    <source>
        <strain evidence="13">GIMV4.0001</strain>
    </source>
</reference>
<evidence type="ECO:0000313" key="13">
    <source>
        <dbReference type="Proteomes" id="UP000031774"/>
    </source>
</evidence>
<dbReference type="NCBIfam" id="TIGR00758">
    <property type="entry name" value="UDG_fam4"/>
    <property type="match status" value="1"/>
</dbReference>
<dbReference type="PANTHER" id="PTHR33693">
    <property type="entry name" value="TYPE-5 URACIL-DNA GLYCOSYLASE"/>
    <property type="match status" value="1"/>
</dbReference>
<evidence type="ECO:0000256" key="5">
    <source>
        <dbReference type="ARBA" id="ARBA00022763"/>
    </source>
</evidence>
<dbReference type="HOGENOM" id="CLU_044815_1_3_11"/>
<gene>
    <name evidence="12" type="ORF">SVTN_32675</name>
</gene>
<comment type="similarity">
    <text evidence="1">Belongs to the uracil-DNA glycosylase (UDG) superfamily. Type 4 (UDGa) family.</text>
</comment>
<dbReference type="Pfam" id="PF03167">
    <property type="entry name" value="UDG"/>
    <property type="match status" value="1"/>
</dbReference>
<dbReference type="GO" id="GO:0046872">
    <property type="term" value="F:metal ion binding"/>
    <property type="evidence" value="ECO:0007669"/>
    <property type="project" value="UniProtKB-KW"/>
</dbReference>
<protein>
    <recommendedName>
        <fullName evidence="2">Type-4 uracil-DNA glycosylase</fullName>
    </recommendedName>
</protein>
<evidence type="ECO:0000256" key="3">
    <source>
        <dbReference type="ARBA" id="ARBA00022485"/>
    </source>
</evidence>
<evidence type="ECO:0000313" key="12">
    <source>
        <dbReference type="EMBL" id="AJF68394.1"/>
    </source>
</evidence>
<dbReference type="KEGG" id="svt:SVTN_32675"/>
<feature type="domain" description="Uracil-DNA glycosylase-like" evidence="11">
    <location>
        <begin position="50"/>
        <end position="212"/>
    </location>
</feature>
<dbReference type="EMBL" id="CP010407">
    <property type="protein sequence ID" value="AJF68394.1"/>
    <property type="molecule type" value="Genomic_DNA"/>
</dbReference>
<dbReference type="InterPro" id="IPR005122">
    <property type="entry name" value="Uracil-DNA_glycosylase-like"/>
</dbReference>
<accession>A0A0B5IJ21</accession>
<dbReference type="Gene3D" id="3.40.470.10">
    <property type="entry name" value="Uracil-DNA glycosylase-like domain"/>
    <property type="match status" value="1"/>
</dbReference>
<sequence length="218" mass="23396">MTGTGDRGASPEAYDATPYLPSRGGLPAHRRAAAECRGCPLHRDATGTVFGRGDPDARLMLVGEQPGDQEDREGVPFVGPAGRLLHRALAEAGIDEKDLYVTNAVKHFKFTREETRGRRIHKTPTLRETRACRPWLMAELHLVSPELIVALGATAGRALLGPDFRVGTDRGVPRPLPGAGDGTRVLATVHPSAVLRAPDRQEMYAGLVADLRTAADAL</sequence>
<evidence type="ECO:0000256" key="2">
    <source>
        <dbReference type="ARBA" id="ARBA00019403"/>
    </source>
</evidence>
<dbReference type="AlphaFoldDB" id="A0A0B5IJ21"/>
<dbReference type="SMART" id="SM00987">
    <property type="entry name" value="UreE_C"/>
    <property type="match status" value="1"/>
</dbReference>
<dbReference type="InterPro" id="IPR051536">
    <property type="entry name" value="UDG_Type-4/5"/>
</dbReference>
<keyword evidence="4" id="KW-0479">Metal-binding</keyword>